<accession>A0A377GCA8</accession>
<feature type="chain" id="PRO_5016715009" evidence="2">
    <location>
        <begin position="22"/>
        <end position="1201"/>
    </location>
</feature>
<sequence length="1201" mass="133803">MKSLVPWVCLLVASASQHVFADDFSAYRLGNYNKSIEPLMNQSGKSAVADYYLGRIYLYGYGQLKNNQLAIRYFTQSAQKGYLPAIQLIARYTLLHDKDPQQAFAWFKKAADAGDVDAQMFTAAAYKYGVGVKRNADAATRYYINAAKNGNSIAQFTLAENFIDSRNASNRKLGLIWLNKSVANGNPQAITRLGELYLEGKLVEKDERKAEELLKKAAEQGFAPAMVGLGELALEQNQKDQALKWFNQAANQHNDEAYLDLAHIYLQPKSPVYDPKTAFMWTLKAAQNGSPQGKRELAAMYQKGIGVEADPNLAQQWINLANQDENAKNQEASLAQAALWLSNGTTDKLEQTDFQMKGILSAWNNPAVLGDSAYNQAPQLKNIMRQTIFKPQFELVQPNDVPITSYYDAILNKTPGFQANQWTYPLYPLDYQLSALERATTPIYAQINLPVPYIDANYYDYDDYSQANVMDLWTQGWQAQLNYMSMFNQLYFRAILGDAQSQFQIGQMFQYGIGVAQSDSSAIIFYQNAAQQQHLGAEYNLGILYLQHAKNKQDYQLALNDLTDAAFKGNKKSQYVLARILSQGITGPDGTVYIQPNQEQALSMLYLAAANNYGPAEYELADSLARQNDSGLSINVRQHKIAMIRQLYQGAADRGVAQALLPLAFYNAMDQDKQRQAQAFSVAKEQASNGDENAALLLGLLYDRGVGVNADRGQAITWYQKAGQNAVSDFILGTYTAEGKGIAKDTAKGIEQLQQSVDDRFSYADFNMAVLQKQTGQDFLANLINSYKLGNSHAGIVLADYYLAENSDPEKMQEAKQIYTGLAERGDQNAQLKLAFMLEKGLGSEPNLAEAQRWYTASAEQGNPLAQYLLGQFYQLGENGEPDYSLAKTWYEKAAAALPEASVALGFIDETVNDNYVQALKAYQQAAAKGDALGVYNLALMYLYGKGTPVNYPKARDLFVEAATHQVHEAMNQLGTIYFNGLGQARDTQQALVWYKKAASLGNSNALYQLGLLSETGIITKIDFKEALNYYQQSADQGNEKAMLALARMYHYGLGVEKNPKMAASFYEKLAARQNAYAQYQLGTYYLEGTAGERSIAKGKQLLQQASDNGSLQARQVLQRLEARTQARVSFIEPVLMNQAPVVKGQTADFMYLDALNEWNQGDEILSRMILQRLVTQYPNFVPAKRTFEQLNQSRIVSIYS</sequence>
<feature type="signal peptide" evidence="2">
    <location>
        <begin position="1"/>
        <end position="21"/>
    </location>
</feature>
<protein>
    <submittedName>
        <fullName evidence="3">3-carboxymuconate cyclase</fullName>
    </submittedName>
</protein>
<evidence type="ECO:0000313" key="3">
    <source>
        <dbReference type="EMBL" id="STO22467.1"/>
    </source>
</evidence>
<dbReference type="InterPro" id="IPR019734">
    <property type="entry name" value="TPR_rpt"/>
</dbReference>
<keyword evidence="4" id="KW-1185">Reference proteome</keyword>
<feature type="repeat" description="TPR" evidence="1">
    <location>
        <begin position="223"/>
        <end position="256"/>
    </location>
</feature>
<dbReference type="PANTHER" id="PTHR11102">
    <property type="entry name" value="SEL-1-LIKE PROTEIN"/>
    <property type="match status" value="1"/>
</dbReference>
<keyword evidence="2" id="KW-0732">Signal</keyword>
<evidence type="ECO:0000256" key="1">
    <source>
        <dbReference type="PROSITE-ProRule" id="PRU00339"/>
    </source>
</evidence>
<evidence type="ECO:0000256" key="2">
    <source>
        <dbReference type="SAM" id="SignalP"/>
    </source>
</evidence>
<dbReference type="GeneID" id="93293319"/>
<reference evidence="3 4" key="1">
    <citation type="submission" date="2018-06" db="EMBL/GenBank/DDBJ databases">
        <authorList>
            <consortium name="Pathogen Informatics"/>
            <person name="Doyle S."/>
        </authorList>
    </citation>
    <scope>NUCLEOTIDE SEQUENCE [LARGE SCALE GENOMIC DNA]</scope>
    <source>
        <strain evidence="3 4">NCTC11370</strain>
    </source>
</reference>
<dbReference type="EMBL" id="UGGT01000001">
    <property type="protein sequence ID" value="STO22467.1"/>
    <property type="molecule type" value="Genomic_DNA"/>
</dbReference>
<dbReference type="SUPFAM" id="SSF81901">
    <property type="entry name" value="HCP-like"/>
    <property type="match status" value="7"/>
</dbReference>
<dbReference type="InterPro" id="IPR050767">
    <property type="entry name" value="Sel1_AlgK"/>
</dbReference>
<keyword evidence="1" id="KW-0802">TPR repeat</keyword>
<dbReference type="Proteomes" id="UP000254554">
    <property type="component" value="Unassembled WGS sequence"/>
</dbReference>
<dbReference type="AlphaFoldDB" id="A0A377GCA8"/>
<dbReference type="InterPro" id="IPR011990">
    <property type="entry name" value="TPR-like_helical_dom_sf"/>
</dbReference>
<dbReference type="Pfam" id="PF08238">
    <property type="entry name" value="Sel1"/>
    <property type="match status" value="17"/>
</dbReference>
<dbReference type="Gene3D" id="1.25.40.10">
    <property type="entry name" value="Tetratricopeptide repeat domain"/>
    <property type="match status" value="6"/>
</dbReference>
<name>A0A377GCA8_9GAMM</name>
<dbReference type="OrthoDB" id="6114904at2"/>
<dbReference type="STRING" id="1094715.GCA_000236165_02403"/>
<dbReference type="RefSeq" id="WP_019350144.1">
    <property type="nucleotide sequence ID" value="NZ_UGGT01000001.1"/>
</dbReference>
<organism evidence="3 4">
    <name type="scientific">Fluoribacter dumoffii</name>
    <dbReference type="NCBI Taxonomy" id="463"/>
    <lineage>
        <taxon>Bacteria</taxon>
        <taxon>Pseudomonadati</taxon>
        <taxon>Pseudomonadota</taxon>
        <taxon>Gammaproteobacteria</taxon>
        <taxon>Legionellales</taxon>
        <taxon>Legionellaceae</taxon>
        <taxon>Fluoribacter</taxon>
    </lineage>
</organism>
<dbReference type="PANTHER" id="PTHR11102:SF160">
    <property type="entry name" value="ERAD-ASSOCIATED E3 UBIQUITIN-PROTEIN LIGASE COMPONENT HRD3"/>
    <property type="match status" value="1"/>
</dbReference>
<dbReference type="PROSITE" id="PS50005">
    <property type="entry name" value="TPR"/>
    <property type="match status" value="1"/>
</dbReference>
<evidence type="ECO:0000313" key="4">
    <source>
        <dbReference type="Proteomes" id="UP000254554"/>
    </source>
</evidence>
<gene>
    <name evidence="3" type="ORF">NCTC11370_02558</name>
</gene>
<dbReference type="InterPro" id="IPR006597">
    <property type="entry name" value="Sel1-like"/>
</dbReference>
<proteinExistence type="predicted"/>
<dbReference type="SMART" id="SM00671">
    <property type="entry name" value="SEL1"/>
    <property type="match status" value="22"/>
</dbReference>